<proteinExistence type="predicted"/>
<keyword evidence="2" id="KW-1185">Reference proteome</keyword>
<evidence type="ECO:0000313" key="2">
    <source>
        <dbReference type="Proteomes" id="UP001497382"/>
    </source>
</evidence>
<gene>
    <name evidence="1" type="ORF">LARSCL_LOCUS17200</name>
</gene>
<sequence>EKLWKKCNKYSTRKSAIIDFKQQSVHRYGKGNETSPPATFDCGIP</sequence>
<dbReference type="AlphaFoldDB" id="A0AAV2B6M4"/>
<feature type="non-terminal residue" evidence="1">
    <location>
        <position position="1"/>
    </location>
</feature>
<name>A0AAV2B6M4_9ARAC</name>
<accession>A0AAV2B6M4</accession>
<comment type="caution">
    <text evidence="1">The sequence shown here is derived from an EMBL/GenBank/DDBJ whole genome shotgun (WGS) entry which is preliminary data.</text>
</comment>
<dbReference type="Proteomes" id="UP001497382">
    <property type="component" value="Unassembled WGS sequence"/>
</dbReference>
<organism evidence="1 2">
    <name type="scientific">Larinioides sclopetarius</name>
    <dbReference type="NCBI Taxonomy" id="280406"/>
    <lineage>
        <taxon>Eukaryota</taxon>
        <taxon>Metazoa</taxon>
        <taxon>Ecdysozoa</taxon>
        <taxon>Arthropoda</taxon>
        <taxon>Chelicerata</taxon>
        <taxon>Arachnida</taxon>
        <taxon>Araneae</taxon>
        <taxon>Araneomorphae</taxon>
        <taxon>Entelegynae</taxon>
        <taxon>Araneoidea</taxon>
        <taxon>Araneidae</taxon>
        <taxon>Larinioides</taxon>
    </lineage>
</organism>
<evidence type="ECO:0000313" key="1">
    <source>
        <dbReference type="EMBL" id="CAL1291639.1"/>
    </source>
</evidence>
<reference evidence="1 2" key="1">
    <citation type="submission" date="2024-04" db="EMBL/GenBank/DDBJ databases">
        <authorList>
            <person name="Rising A."/>
            <person name="Reimegard J."/>
            <person name="Sonavane S."/>
            <person name="Akerstrom W."/>
            <person name="Nylinder S."/>
            <person name="Hedman E."/>
            <person name="Kallberg Y."/>
        </authorList>
    </citation>
    <scope>NUCLEOTIDE SEQUENCE [LARGE SCALE GENOMIC DNA]</scope>
</reference>
<protein>
    <submittedName>
        <fullName evidence="1">Uncharacterized protein</fullName>
    </submittedName>
</protein>
<dbReference type="EMBL" id="CAXIEN010000289">
    <property type="protein sequence ID" value="CAL1291639.1"/>
    <property type="molecule type" value="Genomic_DNA"/>
</dbReference>